<reference evidence="2 3" key="1">
    <citation type="submission" date="2019-05" db="EMBL/GenBank/DDBJ databases">
        <title>Another draft genome of Portunus trituberculatus and its Hox gene families provides insights of decapod evolution.</title>
        <authorList>
            <person name="Jeong J.-H."/>
            <person name="Song I."/>
            <person name="Kim S."/>
            <person name="Choi T."/>
            <person name="Kim D."/>
            <person name="Ryu S."/>
            <person name="Kim W."/>
        </authorList>
    </citation>
    <scope>NUCLEOTIDE SEQUENCE [LARGE SCALE GENOMIC DNA]</scope>
    <source>
        <tissue evidence="2">Muscle</tissue>
    </source>
</reference>
<dbReference type="AlphaFoldDB" id="A0A5B7K738"/>
<evidence type="ECO:0000313" key="3">
    <source>
        <dbReference type="Proteomes" id="UP000324222"/>
    </source>
</evidence>
<organism evidence="2 3">
    <name type="scientific">Portunus trituberculatus</name>
    <name type="common">Swimming crab</name>
    <name type="synonym">Neptunus trituberculatus</name>
    <dbReference type="NCBI Taxonomy" id="210409"/>
    <lineage>
        <taxon>Eukaryota</taxon>
        <taxon>Metazoa</taxon>
        <taxon>Ecdysozoa</taxon>
        <taxon>Arthropoda</taxon>
        <taxon>Crustacea</taxon>
        <taxon>Multicrustacea</taxon>
        <taxon>Malacostraca</taxon>
        <taxon>Eumalacostraca</taxon>
        <taxon>Eucarida</taxon>
        <taxon>Decapoda</taxon>
        <taxon>Pleocyemata</taxon>
        <taxon>Brachyura</taxon>
        <taxon>Eubrachyura</taxon>
        <taxon>Portunoidea</taxon>
        <taxon>Portunidae</taxon>
        <taxon>Portuninae</taxon>
        <taxon>Portunus</taxon>
    </lineage>
</organism>
<accession>A0A5B7K738</accession>
<name>A0A5B7K738_PORTR</name>
<evidence type="ECO:0000256" key="1">
    <source>
        <dbReference type="SAM" id="MobiDB-lite"/>
    </source>
</evidence>
<keyword evidence="3" id="KW-1185">Reference proteome</keyword>
<protein>
    <submittedName>
        <fullName evidence="2">Uncharacterized protein</fullName>
    </submittedName>
</protein>
<proteinExistence type="predicted"/>
<feature type="region of interest" description="Disordered" evidence="1">
    <location>
        <begin position="1"/>
        <end position="28"/>
    </location>
</feature>
<dbReference type="EMBL" id="VSRR010140868">
    <property type="protein sequence ID" value="MPD04393.1"/>
    <property type="molecule type" value="Genomic_DNA"/>
</dbReference>
<comment type="caution">
    <text evidence="2">The sequence shown here is derived from an EMBL/GenBank/DDBJ whole genome shotgun (WGS) entry which is preliminary data.</text>
</comment>
<evidence type="ECO:0000313" key="2">
    <source>
        <dbReference type="EMBL" id="MPD04393.1"/>
    </source>
</evidence>
<gene>
    <name evidence="2" type="ORF">E2C01_100078</name>
</gene>
<sequence>MALVKPRHHAPAELRATRARRRGRGEAEGYVWKGKRARKVISW</sequence>
<dbReference type="Proteomes" id="UP000324222">
    <property type="component" value="Unassembled WGS sequence"/>
</dbReference>